<comment type="similarity">
    <text evidence="1">Belongs to the peptidase C40 family.</text>
</comment>
<dbReference type="SUPFAM" id="SSF54001">
    <property type="entry name" value="Cysteine proteinases"/>
    <property type="match status" value="1"/>
</dbReference>
<dbReference type="Gene3D" id="2.30.30.40">
    <property type="entry name" value="SH3 Domains"/>
    <property type="match status" value="1"/>
</dbReference>
<keyword evidence="7" id="KW-1185">Reference proteome</keyword>
<dbReference type="KEGG" id="fil:BN1229_v1_1928"/>
<dbReference type="InterPro" id="IPR038765">
    <property type="entry name" value="Papain-like_cys_pep_sf"/>
</dbReference>
<name>A0A0D6JFM0_9HYPH</name>
<dbReference type="AlphaFoldDB" id="A0A0D6JFM0"/>
<keyword evidence="3" id="KW-0378">Hydrolase</keyword>
<evidence type="ECO:0000259" key="5">
    <source>
        <dbReference type="PROSITE" id="PS51935"/>
    </source>
</evidence>
<protein>
    <submittedName>
        <fullName evidence="6">Peptidase P60</fullName>
    </submittedName>
</protein>
<dbReference type="GO" id="GO:0006508">
    <property type="term" value="P:proteolysis"/>
    <property type="evidence" value="ECO:0007669"/>
    <property type="project" value="UniProtKB-KW"/>
</dbReference>
<dbReference type="RefSeq" id="WP_342027528.1">
    <property type="nucleotide sequence ID" value="NZ_LN829118.1"/>
</dbReference>
<reference evidence="7" key="1">
    <citation type="submission" date="2015-02" db="EMBL/GenBank/DDBJ databases">
        <authorList>
            <person name="Chooi Y.-H."/>
        </authorList>
    </citation>
    <scope>NUCLEOTIDE SEQUENCE [LARGE SCALE GENOMIC DNA]</scope>
    <source>
        <strain evidence="7">strain Y</strain>
    </source>
</reference>
<dbReference type="Gene3D" id="3.90.1720.10">
    <property type="entry name" value="endopeptidase domain like (from Nostoc punctiforme)"/>
    <property type="match status" value="1"/>
</dbReference>
<keyword evidence="4" id="KW-0788">Thiol protease</keyword>
<dbReference type="KEGG" id="fiy:BN1229_v1_1930"/>
<dbReference type="PANTHER" id="PTHR47359">
    <property type="entry name" value="PEPTIDOGLYCAN DL-ENDOPEPTIDASE CWLO"/>
    <property type="match status" value="1"/>
</dbReference>
<dbReference type="PROSITE" id="PS51935">
    <property type="entry name" value="NLPC_P60"/>
    <property type="match status" value="1"/>
</dbReference>
<dbReference type="InterPro" id="IPR051794">
    <property type="entry name" value="PG_Endopeptidase_C40"/>
</dbReference>
<organism evidence="6 7">
    <name type="scientific">Candidatus Filomicrobium marinum</name>
    <dbReference type="NCBI Taxonomy" id="1608628"/>
    <lineage>
        <taxon>Bacteria</taxon>
        <taxon>Pseudomonadati</taxon>
        <taxon>Pseudomonadota</taxon>
        <taxon>Alphaproteobacteria</taxon>
        <taxon>Hyphomicrobiales</taxon>
        <taxon>Hyphomicrobiaceae</taxon>
        <taxon>Filomicrobium</taxon>
    </lineage>
</organism>
<gene>
    <name evidence="6" type="ORF">YBN1229_v1_1930</name>
</gene>
<accession>A0A0D6JFM0</accession>
<evidence type="ECO:0000256" key="3">
    <source>
        <dbReference type="ARBA" id="ARBA00022801"/>
    </source>
</evidence>
<evidence type="ECO:0000256" key="4">
    <source>
        <dbReference type="ARBA" id="ARBA00022807"/>
    </source>
</evidence>
<evidence type="ECO:0000256" key="1">
    <source>
        <dbReference type="ARBA" id="ARBA00007074"/>
    </source>
</evidence>
<evidence type="ECO:0000313" key="7">
    <source>
        <dbReference type="Proteomes" id="UP000033187"/>
    </source>
</evidence>
<dbReference type="InterPro" id="IPR000064">
    <property type="entry name" value="NLP_P60_dom"/>
</dbReference>
<keyword evidence="2" id="KW-0645">Protease</keyword>
<dbReference type="EMBL" id="LN829119">
    <property type="protein sequence ID" value="CPR18934.1"/>
    <property type="molecule type" value="Genomic_DNA"/>
</dbReference>
<dbReference type="Pfam" id="PF18348">
    <property type="entry name" value="SH3_16"/>
    <property type="match status" value="1"/>
</dbReference>
<dbReference type="Pfam" id="PF00877">
    <property type="entry name" value="NLPC_P60"/>
    <property type="match status" value="1"/>
</dbReference>
<feature type="domain" description="NlpC/P60" evidence="5">
    <location>
        <begin position="178"/>
        <end position="304"/>
    </location>
</feature>
<dbReference type="GO" id="GO:0008234">
    <property type="term" value="F:cysteine-type peptidase activity"/>
    <property type="evidence" value="ECO:0007669"/>
    <property type="project" value="UniProtKB-KW"/>
</dbReference>
<evidence type="ECO:0000256" key="2">
    <source>
        <dbReference type="ARBA" id="ARBA00022670"/>
    </source>
</evidence>
<dbReference type="InterPro" id="IPR041382">
    <property type="entry name" value="SH3_16"/>
</dbReference>
<evidence type="ECO:0000313" key="6">
    <source>
        <dbReference type="EMBL" id="CPR18934.1"/>
    </source>
</evidence>
<dbReference type="Proteomes" id="UP000033187">
    <property type="component" value="Chromosome 1"/>
</dbReference>
<proteinExistence type="inferred from homology"/>
<dbReference type="PANTHER" id="PTHR47359:SF3">
    <property type="entry name" value="NLP_P60 DOMAIN-CONTAINING PROTEIN-RELATED"/>
    <property type="match status" value="1"/>
</dbReference>
<sequence length="308" mass="33834">MSTTTTTDLVVKPEPQVPASGENMLDPRRNAYREDLAANNIRNLVQAPRYVDGDWAQVRHTSVMVRRHPQPNAPVDTEALFGEVVVVYDVADGWAWVQLVRDRYVGYVRADALSENVEWPTHKVRALGTFIYPEPDIKSPPLTHLSLNSGFAIADMDEQFCKLKTGGYVVSRHVAEEGAFSRDFVEVAERFIGTPYLWGGRTRLGIDCSGLVQLSLEAAGISAPRDSDMQQAELGANVLVPEDLDGLLRGDLIFWAGHVGILVDGIMLLHANAHHMAVTVETLPEAVERIARGGSKITAIKRLTSVTA</sequence>